<dbReference type="PROSITE" id="PS51459">
    <property type="entry name" value="FIDO"/>
    <property type="match status" value="1"/>
</dbReference>
<dbReference type="SUPFAM" id="SSF140931">
    <property type="entry name" value="Fic-like"/>
    <property type="match status" value="1"/>
</dbReference>
<dbReference type="Proteomes" id="UP000245998">
    <property type="component" value="Unassembled WGS sequence"/>
</dbReference>
<keyword evidence="6" id="KW-1185">Reference proteome</keyword>
<accession>A0A2U1K7D1</accession>
<dbReference type="AlphaFoldDB" id="A0A2U1K7D1"/>
<evidence type="ECO:0000313" key="5">
    <source>
        <dbReference type="EMBL" id="PWA13441.1"/>
    </source>
</evidence>
<keyword evidence="2" id="KW-0547">Nucleotide-binding</keyword>
<organism evidence="5 6">
    <name type="scientific">Pueribacillus theae</name>
    <dbReference type="NCBI Taxonomy" id="2171751"/>
    <lineage>
        <taxon>Bacteria</taxon>
        <taxon>Bacillati</taxon>
        <taxon>Bacillota</taxon>
        <taxon>Bacilli</taxon>
        <taxon>Bacillales</taxon>
        <taxon>Bacillaceae</taxon>
        <taxon>Pueribacillus</taxon>
    </lineage>
</organism>
<dbReference type="Gene3D" id="1.10.3290.10">
    <property type="entry name" value="Fido-like domain"/>
    <property type="match status" value="1"/>
</dbReference>
<evidence type="ECO:0000256" key="1">
    <source>
        <dbReference type="PIRSR" id="PIRSR640198-1"/>
    </source>
</evidence>
<dbReference type="OrthoDB" id="9813719at2"/>
<name>A0A2U1K7D1_9BACI</name>
<dbReference type="InterPro" id="IPR003812">
    <property type="entry name" value="Fido"/>
</dbReference>
<dbReference type="RefSeq" id="WP_116552946.1">
    <property type="nucleotide sequence ID" value="NZ_QCZG01000001.1"/>
</dbReference>
<feature type="site" description="Important for autoinhibition of adenylyltransferase activity" evidence="3">
    <location>
        <position position="44"/>
    </location>
</feature>
<reference evidence="5 6" key="1">
    <citation type="submission" date="2018-04" db="EMBL/GenBank/DDBJ databases">
        <title>Camelliibacillus theae gen. nov., sp. nov., isolated from Pu'er tea.</title>
        <authorList>
            <person name="Niu L."/>
        </authorList>
    </citation>
    <scope>NUCLEOTIDE SEQUENCE [LARGE SCALE GENOMIC DNA]</scope>
    <source>
        <strain evidence="5 6">T8</strain>
    </source>
</reference>
<protein>
    <submittedName>
        <fullName evidence="5">Fic family protein</fullName>
    </submittedName>
</protein>
<feature type="domain" description="Fido" evidence="4">
    <location>
        <begin position="94"/>
        <end position="233"/>
    </location>
</feature>
<feature type="active site" evidence="1">
    <location>
        <position position="173"/>
    </location>
</feature>
<dbReference type="PANTHER" id="PTHR13504">
    <property type="entry name" value="FIDO DOMAIN-CONTAINING PROTEIN DDB_G0283145"/>
    <property type="match status" value="1"/>
</dbReference>
<evidence type="ECO:0000259" key="4">
    <source>
        <dbReference type="PROSITE" id="PS51459"/>
    </source>
</evidence>
<dbReference type="EMBL" id="QCZG01000001">
    <property type="protein sequence ID" value="PWA13441.1"/>
    <property type="molecule type" value="Genomic_DNA"/>
</dbReference>
<evidence type="ECO:0000256" key="2">
    <source>
        <dbReference type="PIRSR" id="PIRSR640198-2"/>
    </source>
</evidence>
<sequence length="247" mass="28297">MLDFSKIDTLKEQLNKNRPLPPEVLQNLREVFRVDWTYHSNAIEGNTLSLLETKMVVEEGITVGGKTLREHFEAINHAEAIDFVETLVEQNSELSERIIKDLHALVLKNIDDKNAGTYRSVNVGISGSLHKPPHFLQVAEEMKRLLIWFKKNQDLLHPVELAARFHFQFVYIHPFIDGNGRTARLLMNLILMGAGFPPAIIKADREKRLYYYETLEKASVNGDLEPFILLVSECVEESLTRFLNAIS</sequence>
<gene>
    <name evidence="5" type="ORF">DCC39_00685</name>
</gene>
<feature type="binding site" evidence="2">
    <location>
        <begin position="177"/>
        <end position="184"/>
    </location>
    <ligand>
        <name>ATP</name>
        <dbReference type="ChEBI" id="CHEBI:30616"/>
    </ligand>
</feature>
<dbReference type="InterPro" id="IPR040198">
    <property type="entry name" value="Fido_containing"/>
</dbReference>
<dbReference type="PANTHER" id="PTHR13504:SF38">
    <property type="entry name" value="FIDO DOMAIN-CONTAINING PROTEIN"/>
    <property type="match status" value="1"/>
</dbReference>
<keyword evidence="2" id="KW-0067">ATP-binding</keyword>
<feature type="binding site" evidence="2">
    <location>
        <begin position="211"/>
        <end position="212"/>
    </location>
    <ligand>
        <name>ATP</name>
        <dbReference type="ChEBI" id="CHEBI:30616"/>
    </ligand>
</feature>
<dbReference type="InterPro" id="IPR036597">
    <property type="entry name" value="Fido-like_dom_sf"/>
</dbReference>
<dbReference type="GO" id="GO:0005524">
    <property type="term" value="F:ATP binding"/>
    <property type="evidence" value="ECO:0007669"/>
    <property type="project" value="UniProtKB-KW"/>
</dbReference>
<evidence type="ECO:0000313" key="6">
    <source>
        <dbReference type="Proteomes" id="UP000245998"/>
    </source>
</evidence>
<comment type="caution">
    <text evidence="5">The sequence shown here is derived from an EMBL/GenBank/DDBJ whole genome shotgun (WGS) entry which is preliminary data.</text>
</comment>
<evidence type="ECO:0000256" key="3">
    <source>
        <dbReference type="PIRSR" id="PIRSR640198-3"/>
    </source>
</evidence>
<dbReference type="Pfam" id="PF02661">
    <property type="entry name" value="Fic"/>
    <property type="match status" value="1"/>
</dbReference>
<proteinExistence type="predicted"/>